<feature type="transmembrane region" description="Helical" evidence="1">
    <location>
        <begin position="64"/>
        <end position="86"/>
    </location>
</feature>
<dbReference type="OrthoDB" id="484624at2"/>
<comment type="caution">
    <text evidence="2">The sequence shown here is derived from an EMBL/GenBank/DDBJ whole genome shotgun (WGS) entry which is preliminary data.</text>
</comment>
<keyword evidence="1" id="KW-0812">Transmembrane</keyword>
<organism evidence="2 3">
    <name type="scientific">Alteraurantiacibacter aestuarii</name>
    <dbReference type="NCBI Taxonomy" id="650004"/>
    <lineage>
        <taxon>Bacteria</taxon>
        <taxon>Pseudomonadati</taxon>
        <taxon>Pseudomonadota</taxon>
        <taxon>Alphaproteobacteria</taxon>
        <taxon>Sphingomonadales</taxon>
        <taxon>Erythrobacteraceae</taxon>
        <taxon>Alteraurantiacibacter</taxon>
    </lineage>
</organism>
<dbReference type="Proteomes" id="UP000435243">
    <property type="component" value="Unassembled WGS sequence"/>
</dbReference>
<keyword evidence="2" id="KW-0436">Ligase</keyword>
<feature type="transmembrane region" description="Helical" evidence="1">
    <location>
        <begin position="400"/>
        <end position="420"/>
    </location>
</feature>
<feature type="transmembrane region" description="Helical" evidence="1">
    <location>
        <begin position="343"/>
        <end position="371"/>
    </location>
</feature>
<keyword evidence="3" id="KW-1185">Reference proteome</keyword>
<dbReference type="AlphaFoldDB" id="A0A844ZT50"/>
<feature type="transmembrane region" description="Helical" evidence="1">
    <location>
        <begin position="24"/>
        <end position="52"/>
    </location>
</feature>
<proteinExistence type="predicted"/>
<feature type="transmembrane region" description="Helical" evidence="1">
    <location>
        <begin position="260"/>
        <end position="284"/>
    </location>
</feature>
<sequence>MATPTDPAQAAAERLIAGTIGATWALWLVGGLYIAGPVLGWSLAALAAWKLYAAPALPAAQRPAPLGPIIWTFVLAMAAMEIILLVGHTTNDLGIGQTIKSSVGWAKGWALIGLFPLAGSVLNPRPEVICRAVCRLGRQTLLILPLFLVAPFVGLPETLWVSPLKIIGGSGPEYFAATLYTIEPGAGTARWQFFAPWSPAAGMIALVHAVCAAEERDLRWKITGLAAALLIALLSQSRLALVALVVIWPLSFGISRLGKAWLWWAAAPVVLGLGLLAPSLVALAEQAASDFSSARADSSRVREILGRIAIERWQTEAPWFGHGIVEQGPHLVEFMPIGSHHSWYGLLFVKGTMGLLALAIPLIMALAAMAWLAVRDPLGRIGLSMVLVMCLYSFGENLEILAYLYWPALVVIGIAARRAVELRASQR</sequence>
<protein>
    <submittedName>
        <fullName evidence="2">O-antigen ligase domain-containing protein</fullName>
    </submittedName>
</protein>
<accession>A0A844ZT50</accession>
<feature type="transmembrane region" description="Helical" evidence="1">
    <location>
        <begin position="136"/>
        <end position="155"/>
    </location>
</feature>
<feature type="transmembrane region" description="Helical" evidence="1">
    <location>
        <begin position="225"/>
        <end position="248"/>
    </location>
</feature>
<evidence type="ECO:0000313" key="3">
    <source>
        <dbReference type="Proteomes" id="UP000435243"/>
    </source>
</evidence>
<name>A0A844ZT50_9SPHN</name>
<evidence type="ECO:0000313" key="2">
    <source>
        <dbReference type="EMBL" id="MXO88749.1"/>
    </source>
</evidence>
<reference evidence="2 3" key="1">
    <citation type="submission" date="2019-12" db="EMBL/GenBank/DDBJ databases">
        <title>Genomic-based taxomic classification of the family Erythrobacteraceae.</title>
        <authorList>
            <person name="Xu L."/>
        </authorList>
    </citation>
    <scope>NUCLEOTIDE SEQUENCE [LARGE SCALE GENOMIC DNA]</scope>
    <source>
        <strain evidence="2 3">JCM 16339</strain>
    </source>
</reference>
<gene>
    <name evidence="2" type="ORF">GRI32_08340</name>
</gene>
<keyword evidence="1" id="KW-0472">Membrane</keyword>
<dbReference type="EMBL" id="WTYY01000004">
    <property type="protein sequence ID" value="MXO88749.1"/>
    <property type="molecule type" value="Genomic_DNA"/>
</dbReference>
<keyword evidence="1" id="KW-1133">Transmembrane helix</keyword>
<dbReference type="RefSeq" id="WP_160591162.1">
    <property type="nucleotide sequence ID" value="NZ_BAAAFP010000003.1"/>
</dbReference>
<dbReference type="GO" id="GO:0016874">
    <property type="term" value="F:ligase activity"/>
    <property type="evidence" value="ECO:0007669"/>
    <property type="project" value="UniProtKB-KW"/>
</dbReference>
<evidence type="ECO:0000256" key="1">
    <source>
        <dbReference type="SAM" id="Phobius"/>
    </source>
</evidence>